<keyword evidence="1" id="KW-0805">Transcription regulation</keyword>
<dbReference type="GO" id="GO:0003700">
    <property type="term" value="F:DNA-binding transcription factor activity"/>
    <property type="evidence" value="ECO:0007669"/>
    <property type="project" value="InterPro"/>
</dbReference>
<evidence type="ECO:0000313" key="6">
    <source>
        <dbReference type="EMBL" id="CDO09518.1"/>
    </source>
</evidence>
<feature type="domain" description="Rhodanese" evidence="4">
    <location>
        <begin position="135"/>
        <end position="224"/>
    </location>
</feature>
<keyword evidence="2" id="KW-0238">DNA-binding</keyword>
<feature type="domain" description="HTH arsR-type" evidence="5">
    <location>
        <begin position="11"/>
        <end position="109"/>
    </location>
</feature>
<name>W9AVG0_MYCCO</name>
<sequence length="234" mass="26187">MTNSVEQKRAFKNRLFSEFARIGKALASPQRLEILDLLAQGERTVESVADETGQSMANASRHLQQLRQAQLVSTRRDGLYVHYRLAGPEVVALIVTLRQAGEAHLAEVDRVVRDFFGDRDGFEPVTPADLARRMREGEVVVLDVRPEQEYAAGHIAGALSMPVNDMSDRLPELSRDRHYVAYCRGPYCVYADEAVALLQSNGFTAQRLSAGYPEWRLAGRPVQPDGAQYNRRST</sequence>
<dbReference type="InterPro" id="IPR036873">
    <property type="entry name" value="Rhodanese-like_dom_sf"/>
</dbReference>
<evidence type="ECO:0000259" key="5">
    <source>
        <dbReference type="PROSITE" id="PS50987"/>
    </source>
</evidence>
<dbReference type="OrthoDB" id="9800872at2"/>
<dbReference type="InterPro" id="IPR011991">
    <property type="entry name" value="ArsR-like_HTH"/>
</dbReference>
<dbReference type="eggNOG" id="COG0607">
    <property type="taxonomic scope" value="Bacteria"/>
</dbReference>
<dbReference type="Pfam" id="PF00581">
    <property type="entry name" value="Rhodanese"/>
    <property type="match status" value="1"/>
</dbReference>
<evidence type="ECO:0000313" key="7">
    <source>
        <dbReference type="Proteomes" id="UP000028870"/>
    </source>
</evidence>
<dbReference type="CDD" id="cd00090">
    <property type="entry name" value="HTH_ARSR"/>
    <property type="match status" value="1"/>
</dbReference>
<dbReference type="SMART" id="SM00418">
    <property type="entry name" value="HTH_ARSR"/>
    <property type="match status" value="1"/>
</dbReference>
<dbReference type="STRING" id="258533.BN977_04341"/>
<dbReference type="InterPro" id="IPR036388">
    <property type="entry name" value="WH-like_DNA-bd_sf"/>
</dbReference>
<dbReference type="PANTHER" id="PTHR43132:SF8">
    <property type="entry name" value="HTH-TYPE TRANSCRIPTIONAL REGULATOR KMTR"/>
    <property type="match status" value="1"/>
</dbReference>
<proteinExistence type="predicted"/>
<dbReference type="Gene3D" id="3.40.250.10">
    <property type="entry name" value="Rhodanese-like domain"/>
    <property type="match status" value="1"/>
</dbReference>
<dbReference type="RefSeq" id="WP_036401326.1">
    <property type="nucleotide sequence ID" value="NZ_CCBB010000003.1"/>
</dbReference>
<keyword evidence="7" id="KW-1185">Reference proteome</keyword>
<dbReference type="InterPro" id="IPR036390">
    <property type="entry name" value="WH_DNA-bd_sf"/>
</dbReference>
<dbReference type="NCBIfam" id="NF033788">
    <property type="entry name" value="HTH_metalloreg"/>
    <property type="match status" value="1"/>
</dbReference>
<reference evidence="6" key="2">
    <citation type="submission" date="2014-03" db="EMBL/GenBank/DDBJ databases">
        <authorList>
            <person name="Urmite Genomes"/>
        </authorList>
    </citation>
    <scope>NUCLEOTIDE SEQUENCE</scope>
    <source>
        <strain evidence="6">DSM 44829</strain>
    </source>
</reference>
<dbReference type="SUPFAM" id="SSF52821">
    <property type="entry name" value="Rhodanese/Cell cycle control phosphatase"/>
    <property type="match status" value="1"/>
</dbReference>
<keyword evidence="3" id="KW-0804">Transcription</keyword>
<dbReference type="Gene3D" id="1.10.10.10">
    <property type="entry name" value="Winged helix-like DNA-binding domain superfamily/Winged helix DNA-binding domain"/>
    <property type="match status" value="1"/>
</dbReference>
<dbReference type="AlphaFoldDB" id="W9AVG0"/>
<dbReference type="GO" id="GO:0003677">
    <property type="term" value="F:DNA binding"/>
    <property type="evidence" value="ECO:0007669"/>
    <property type="project" value="UniProtKB-KW"/>
</dbReference>
<dbReference type="InterPro" id="IPR051011">
    <property type="entry name" value="Metal_resp_trans_reg"/>
</dbReference>
<dbReference type="PROSITE" id="PS50987">
    <property type="entry name" value="HTH_ARSR_2"/>
    <property type="match status" value="1"/>
</dbReference>
<dbReference type="CDD" id="cd00158">
    <property type="entry name" value="RHOD"/>
    <property type="match status" value="1"/>
</dbReference>
<evidence type="ECO:0000256" key="1">
    <source>
        <dbReference type="ARBA" id="ARBA00023015"/>
    </source>
</evidence>
<evidence type="ECO:0000259" key="4">
    <source>
        <dbReference type="PROSITE" id="PS50206"/>
    </source>
</evidence>
<evidence type="ECO:0000256" key="3">
    <source>
        <dbReference type="ARBA" id="ARBA00023163"/>
    </source>
</evidence>
<dbReference type="InterPro" id="IPR001763">
    <property type="entry name" value="Rhodanese-like_dom"/>
</dbReference>
<dbReference type="Proteomes" id="UP000028870">
    <property type="component" value="Unassembled WGS sequence"/>
</dbReference>
<gene>
    <name evidence="6" type="ORF">BN977_04341</name>
</gene>
<dbReference type="Pfam" id="PF01022">
    <property type="entry name" value="HTH_5"/>
    <property type="match status" value="1"/>
</dbReference>
<comment type="caution">
    <text evidence="6">The sequence shown here is derived from an EMBL/GenBank/DDBJ whole genome shotgun (WGS) entry which is preliminary data.</text>
</comment>
<protein>
    <submittedName>
        <fullName evidence="6">ArsR family transcriptional regulator</fullName>
    </submittedName>
</protein>
<organism evidence="6 7">
    <name type="scientific">Mycolicibacterium cosmeticum</name>
    <dbReference type="NCBI Taxonomy" id="258533"/>
    <lineage>
        <taxon>Bacteria</taxon>
        <taxon>Bacillati</taxon>
        <taxon>Actinomycetota</taxon>
        <taxon>Actinomycetes</taxon>
        <taxon>Mycobacteriales</taxon>
        <taxon>Mycobacteriaceae</taxon>
        <taxon>Mycolicibacterium</taxon>
    </lineage>
</organism>
<dbReference type="PROSITE" id="PS50206">
    <property type="entry name" value="RHODANESE_3"/>
    <property type="match status" value="1"/>
</dbReference>
<dbReference type="eggNOG" id="COG0640">
    <property type="taxonomic scope" value="Bacteria"/>
</dbReference>
<dbReference type="InterPro" id="IPR001845">
    <property type="entry name" value="HTH_ArsR_DNA-bd_dom"/>
</dbReference>
<dbReference type="SUPFAM" id="SSF46785">
    <property type="entry name" value="Winged helix' DNA-binding domain"/>
    <property type="match status" value="1"/>
</dbReference>
<reference evidence="6" key="1">
    <citation type="submission" date="2014-03" db="EMBL/GenBank/DDBJ databases">
        <title>Draft Genome Sequence of Mycobacterium cosmeticum DSM 44829.</title>
        <authorList>
            <person name="Croce O."/>
            <person name="Robert C."/>
            <person name="Raoult D."/>
            <person name="Drancourt M."/>
        </authorList>
    </citation>
    <scope>NUCLEOTIDE SEQUENCE [LARGE SCALE GENOMIC DNA]</scope>
    <source>
        <strain evidence="6">DSM 44829</strain>
    </source>
</reference>
<evidence type="ECO:0000256" key="2">
    <source>
        <dbReference type="ARBA" id="ARBA00023125"/>
    </source>
</evidence>
<dbReference type="PANTHER" id="PTHR43132">
    <property type="entry name" value="ARSENICAL RESISTANCE OPERON REPRESSOR ARSR-RELATED"/>
    <property type="match status" value="1"/>
</dbReference>
<dbReference type="EMBL" id="CCBB010000003">
    <property type="protein sequence ID" value="CDO09518.1"/>
    <property type="molecule type" value="Genomic_DNA"/>
</dbReference>
<dbReference type="SMART" id="SM00450">
    <property type="entry name" value="RHOD"/>
    <property type="match status" value="1"/>
</dbReference>
<accession>W9AVG0</accession>
<dbReference type="PRINTS" id="PR00778">
    <property type="entry name" value="HTHARSR"/>
</dbReference>